<dbReference type="EMBL" id="AOIB01000032">
    <property type="protein sequence ID" value="ELY54996.1"/>
    <property type="molecule type" value="Genomic_DNA"/>
</dbReference>
<evidence type="ECO:0000313" key="1">
    <source>
        <dbReference type="EMBL" id="ELY54996.1"/>
    </source>
</evidence>
<proteinExistence type="predicted"/>
<protein>
    <recommendedName>
        <fullName evidence="3">Small CPxCG-related zinc finger protein</fullName>
    </recommendedName>
</protein>
<comment type="caution">
    <text evidence="1">The sequence shown here is derived from an EMBL/GenBank/DDBJ whole genome shotgun (WGS) entry which is preliminary data.</text>
</comment>
<reference evidence="1 2" key="1">
    <citation type="journal article" date="2014" name="PLoS Genet.">
        <title>Phylogenetically driven sequencing of extremely halophilic archaea reveals strategies for static and dynamic osmo-response.</title>
        <authorList>
            <person name="Becker E.A."/>
            <person name="Seitzer P.M."/>
            <person name="Tritt A."/>
            <person name="Larsen D."/>
            <person name="Krusor M."/>
            <person name="Yao A.I."/>
            <person name="Wu D."/>
            <person name="Madern D."/>
            <person name="Eisen J.A."/>
            <person name="Darling A.E."/>
            <person name="Facciotti M.T."/>
        </authorList>
    </citation>
    <scope>NUCLEOTIDE SEQUENCE [LARGE SCALE GENOMIC DNA]</scope>
    <source>
        <strain evidence="1 2">DSM 10524</strain>
    </source>
</reference>
<accession>L9X0Q0</accession>
<gene>
    <name evidence="1" type="ORF">C491_17449</name>
</gene>
<evidence type="ECO:0000313" key="2">
    <source>
        <dbReference type="Proteomes" id="UP000011688"/>
    </source>
</evidence>
<dbReference type="Proteomes" id="UP000011688">
    <property type="component" value="Unassembled WGS sequence"/>
</dbReference>
<dbReference type="RefSeq" id="WP_005558492.1">
    <property type="nucleotide sequence ID" value="NZ_AOIB01000032.1"/>
</dbReference>
<dbReference type="OrthoDB" id="350584at2157"/>
<organism evidence="1 2">
    <name type="scientific">Natronococcus amylolyticus DSM 10524</name>
    <dbReference type="NCBI Taxonomy" id="1227497"/>
    <lineage>
        <taxon>Archaea</taxon>
        <taxon>Methanobacteriati</taxon>
        <taxon>Methanobacteriota</taxon>
        <taxon>Stenosarchaea group</taxon>
        <taxon>Halobacteria</taxon>
        <taxon>Halobacteriales</taxon>
        <taxon>Natrialbaceae</taxon>
        <taxon>Natronococcus</taxon>
    </lineage>
</organism>
<sequence length="50" mass="5666">MTRAIPSQCPECGSLNVSMINISPDDHERGDEWATRVECTDCGEYAEWFD</sequence>
<name>L9X0Q0_9EURY</name>
<evidence type="ECO:0008006" key="3">
    <source>
        <dbReference type="Google" id="ProtNLM"/>
    </source>
</evidence>
<keyword evidence="2" id="KW-1185">Reference proteome</keyword>
<dbReference type="AlphaFoldDB" id="L9X0Q0"/>